<dbReference type="PANTHER" id="PTHR11439:SF463">
    <property type="entry name" value="REVERSE TRANSCRIPTASE TY1_COPIA-TYPE DOMAIN-CONTAINING PROTEIN"/>
    <property type="match status" value="1"/>
</dbReference>
<gene>
    <name evidence="1" type="ORF">SADUNF_Sadunf07G0034700</name>
</gene>
<evidence type="ECO:0000313" key="2">
    <source>
        <dbReference type="Proteomes" id="UP000657918"/>
    </source>
</evidence>
<sequence length="115" mass="13343">MQTRYTMDFLFRTKFMDVKPPSSPATADICFAVNQVRQFLHQPTTHHWTAMKRILHYLKATPTRGLFYQPDSLILEAYSRADYTGCLDDPHSMGGYCIYLGHNPISWSAKKQRIV</sequence>
<comment type="caution">
    <text evidence="1">The sequence shown here is derived from an EMBL/GenBank/DDBJ whole genome shotgun (WGS) entry which is preliminary data.</text>
</comment>
<dbReference type="Proteomes" id="UP000657918">
    <property type="component" value="Unassembled WGS sequence"/>
</dbReference>
<dbReference type="AlphaFoldDB" id="A0A835K2X6"/>
<evidence type="ECO:0000313" key="1">
    <source>
        <dbReference type="EMBL" id="KAF9678436.1"/>
    </source>
</evidence>
<name>A0A835K2X6_9ROSI</name>
<organism evidence="1 2">
    <name type="scientific">Salix dunnii</name>
    <dbReference type="NCBI Taxonomy" id="1413687"/>
    <lineage>
        <taxon>Eukaryota</taxon>
        <taxon>Viridiplantae</taxon>
        <taxon>Streptophyta</taxon>
        <taxon>Embryophyta</taxon>
        <taxon>Tracheophyta</taxon>
        <taxon>Spermatophyta</taxon>
        <taxon>Magnoliopsida</taxon>
        <taxon>eudicotyledons</taxon>
        <taxon>Gunneridae</taxon>
        <taxon>Pentapetalae</taxon>
        <taxon>rosids</taxon>
        <taxon>fabids</taxon>
        <taxon>Malpighiales</taxon>
        <taxon>Salicaceae</taxon>
        <taxon>Saliceae</taxon>
        <taxon>Salix</taxon>
    </lineage>
</organism>
<proteinExistence type="predicted"/>
<keyword evidence="2" id="KW-1185">Reference proteome</keyword>
<accession>A0A835K2X6</accession>
<dbReference type="EMBL" id="JADGMS010000007">
    <property type="protein sequence ID" value="KAF9678436.1"/>
    <property type="molecule type" value="Genomic_DNA"/>
</dbReference>
<dbReference type="PANTHER" id="PTHR11439">
    <property type="entry name" value="GAG-POL-RELATED RETROTRANSPOSON"/>
    <property type="match status" value="1"/>
</dbReference>
<evidence type="ECO:0008006" key="3">
    <source>
        <dbReference type="Google" id="ProtNLM"/>
    </source>
</evidence>
<protein>
    <recommendedName>
        <fullName evidence="3">Reverse transcriptase Ty1/copia-type domain-containing protein</fullName>
    </recommendedName>
</protein>
<reference evidence="1 2" key="1">
    <citation type="submission" date="2020-10" db="EMBL/GenBank/DDBJ databases">
        <title>Plant Genome Project.</title>
        <authorList>
            <person name="Zhang R.-G."/>
        </authorList>
    </citation>
    <scope>NUCLEOTIDE SEQUENCE [LARGE SCALE GENOMIC DNA]</scope>
    <source>
        <strain evidence="1">FAFU-HL-1</strain>
        <tissue evidence="1">Leaf</tissue>
    </source>
</reference>
<dbReference type="OrthoDB" id="1163908at2759"/>